<keyword evidence="3" id="KW-1185">Reference proteome</keyword>
<proteinExistence type="predicted"/>
<reference evidence="2" key="2">
    <citation type="submission" date="2025-09" db="UniProtKB">
        <authorList>
            <consortium name="Ensembl"/>
        </authorList>
    </citation>
    <scope>IDENTIFICATION</scope>
</reference>
<sequence>VEDQGVRDPPPPQHGKGPVYNHDPLNEKLTKEQLTMSRQLQLLKWQTVKALSLSDNLKYDLLGFKYITKGKMPNLGRGKVLGWYQWLERGRKLMETKRGGRKRR</sequence>
<protein>
    <submittedName>
        <fullName evidence="2">Uncharacterized protein</fullName>
    </submittedName>
</protein>
<reference evidence="2" key="1">
    <citation type="submission" date="2025-08" db="UniProtKB">
        <authorList>
            <consortium name="Ensembl"/>
        </authorList>
    </citation>
    <scope>IDENTIFICATION</scope>
</reference>
<dbReference type="Proteomes" id="UP000694410">
    <property type="component" value="Unplaced"/>
</dbReference>
<feature type="region of interest" description="Disordered" evidence="1">
    <location>
        <begin position="1"/>
        <end position="24"/>
    </location>
</feature>
<dbReference type="Ensembl" id="ENSCCET00000020579.1">
    <property type="protein sequence ID" value="ENSCCEP00000013213.1"/>
    <property type="gene ID" value="ENSCCEG00000012715.1"/>
</dbReference>
<accession>A0A8C0UUI6</accession>
<name>A0A8C0UUI6_CYACU</name>
<organism evidence="2 3">
    <name type="scientific">Cyanistes caeruleus</name>
    <name type="common">Eurasian blue tit</name>
    <name type="synonym">Parus caeruleus</name>
    <dbReference type="NCBI Taxonomy" id="156563"/>
    <lineage>
        <taxon>Eukaryota</taxon>
        <taxon>Metazoa</taxon>
        <taxon>Chordata</taxon>
        <taxon>Craniata</taxon>
        <taxon>Vertebrata</taxon>
        <taxon>Euteleostomi</taxon>
        <taxon>Archelosauria</taxon>
        <taxon>Archosauria</taxon>
        <taxon>Dinosauria</taxon>
        <taxon>Saurischia</taxon>
        <taxon>Theropoda</taxon>
        <taxon>Coelurosauria</taxon>
        <taxon>Aves</taxon>
        <taxon>Neognathae</taxon>
        <taxon>Neoaves</taxon>
        <taxon>Telluraves</taxon>
        <taxon>Australaves</taxon>
        <taxon>Passeriformes</taxon>
        <taxon>Paridae</taxon>
        <taxon>Cyanistes</taxon>
    </lineage>
</organism>
<evidence type="ECO:0000256" key="1">
    <source>
        <dbReference type="SAM" id="MobiDB-lite"/>
    </source>
</evidence>
<evidence type="ECO:0000313" key="2">
    <source>
        <dbReference type="Ensembl" id="ENSCCEP00000013213.1"/>
    </source>
</evidence>
<evidence type="ECO:0000313" key="3">
    <source>
        <dbReference type="Proteomes" id="UP000694410"/>
    </source>
</evidence>
<dbReference type="AlphaFoldDB" id="A0A8C0UUI6"/>